<reference evidence="1 2" key="1">
    <citation type="journal article" date="2023" name="Nucleic Acids Res.">
        <title>The hologenome of Daphnia magna reveals possible DNA methylation and microbiome-mediated evolution of the host genome.</title>
        <authorList>
            <person name="Chaturvedi A."/>
            <person name="Li X."/>
            <person name="Dhandapani V."/>
            <person name="Marshall H."/>
            <person name="Kissane S."/>
            <person name="Cuenca-Cambronero M."/>
            <person name="Asole G."/>
            <person name="Calvet F."/>
            <person name="Ruiz-Romero M."/>
            <person name="Marangio P."/>
            <person name="Guigo R."/>
            <person name="Rago D."/>
            <person name="Mirbahai L."/>
            <person name="Eastwood N."/>
            <person name="Colbourne J.K."/>
            <person name="Zhou J."/>
            <person name="Mallon E."/>
            <person name="Orsini L."/>
        </authorList>
    </citation>
    <scope>NUCLEOTIDE SEQUENCE [LARGE SCALE GENOMIC DNA]</scope>
    <source>
        <strain evidence="1">LRV0_1</strain>
    </source>
</reference>
<sequence length="162" mass="17634">MSDTDIHLTTLVNAAQNSELDLSPSKAYTKAEMVDNLALIATLQGSNMALATYAAPRQNQMTQRFQVIGGQQQNHAALQAIVAAPPNAPVIHPSTVAIKSTGSAGLEDWTADNCLGRHNIPQRHFISMTRANREESWYLATLVRSSCYNLFPHLVVSGIISY</sequence>
<name>A0ABR0AIG0_9CRUS</name>
<comment type="caution">
    <text evidence="1">The sequence shown here is derived from an EMBL/GenBank/DDBJ whole genome shotgun (WGS) entry which is preliminary data.</text>
</comment>
<proteinExistence type="predicted"/>
<dbReference type="EMBL" id="JAOYFB010000037">
    <property type="protein sequence ID" value="KAK4024884.1"/>
    <property type="molecule type" value="Genomic_DNA"/>
</dbReference>
<evidence type="ECO:0000313" key="1">
    <source>
        <dbReference type="EMBL" id="KAK4024884.1"/>
    </source>
</evidence>
<evidence type="ECO:0000313" key="2">
    <source>
        <dbReference type="Proteomes" id="UP001234178"/>
    </source>
</evidence>
<keyword evidence="2" id="KW-1185">Reference proteome</keyword>
<dbReference type="Proteomes" id="UP001234178">
    <property type="component" value="Unassembled WGS sequence"/>
</dbReference>
<gene>
    <name evidence="1" type="ORF">OUZ56_010379</name>
</gene>
<organism evidence="1 2">
    <name type="scientific">Daphnia magna</name>
    <dbReference type="NCBI Taxonomy" id="35525"/>
    <lineage>
        <taxon>Eukaryota</taxon>
        <taxon>Metazoa</taxon>
        <taxon>Ecdysozoa</taxon>
        <taxon>Arthropoda</taxon>
        <taxon>Crustacea</taxon>
        <taxon>Branchiopoda</taxon>
        <taxon>Diplostraca</taxon>
        <taxon>Cladocera</taxon>
        <taxon>Anomopoda</taxon>
        <taxon>Daphniidae</taxon>
        <taxon>Daphnia</taxon>
    </lineage>
</organism>
<accession>A0ABR0AIG0</accession>
<protein>
    <submittedName>
        <fullName evidence="1">Uncharacterized protein</fullName>
    </submittedName>
</protein>